<dbReference type="EMBL" id="BAAANO010000002">
    <property type="protein sequence ID" value="GAA1997754.1"/>
    <property type="molecule type" value="Genomic_DNA"/>
</dbReference>
<gene>
    <name evidence="3" type="ORF">GCM10009755_01080</name>
</gene>
<dbReference type="Gene3D" id="3.30.70.1880">
    <property type="entry name" value="Protein of unknown function DUF881"/>
    <property type="match status" value="1"/>
</dbReference>
<feature type="coiled-coil region" evidence="2">
    <location>
        <begin position="34"/>
        <end position="61"/>
    </location>
</feature>
<proteinExistence type="inferred from homology"/>
<keyword evidence="4" id="KW-1185">Reference proteome</keyword>
<dbReference type="Proteomes" id="UP001500755">
    <property type="component" value="Unassembled WGS sequence"/>
</dbReference>
<reference evidence="4" key="1">
    <citation type="journal article" date="2019" name="Int. J. Syst. Evol. Microbiol.">
        <title>The Global Catalogue of Microorganisms (GCM) 10K type strain sequencing project: providing services to taxonomists for standard genome sequencing and annotation.</title>
        <authorList>
            <consortium name="The Broad Institute Genomics Platform"/>
            <consortium name="The Broad Institute Genome Sequencing Center for Infectious Disease"/>
            <person name="Wu L."/>
            <person name="Ma J."/>
        </authorList>
    </citation>
    <scope>NUCLEOTIDE SEQUENCE [LARGE SCALE GENOMIC DNA]</scope>
    <source>
        <strain evidence="4">JCM 14546</strain>
    </source>
</reference>
<comment type="similarity">
    <text evidence="1">Belongs to the UPF0749 family.</text>
</comment>
<evidence type="ECO:0000313" key="4">
    <source>
        <dbReference type="Proteomes" id="UP001500755"/>
    </source>
</evidence>
<dbReference type="InterPro" id="IPR010273">
    <property type="entry name" value="DUF881"/>
</dbReference>
<evidence type="ECO:0000256" key="1">
    <source>
        <dbReference type="ARBA" id="ARBA00009108"/>
    </source>
</evidence>
<evidence type="ECO:0000256" key="2">
    <source>
        <dbReference type="SAM" id="Coils"/>
    </source>
</evidence>
<organism evidence="3 4">
    <name type="scientific">Brevibacterium samyangense</name>
    <dbReference type="NCBI Taxonomy" id="366888"/>
    <lineage>
        <taxon>Bacteria</taxon>
        <taxon>Bacillati</taxon>
        <taxon>Actinomycetota</taxon>
        <taxon>Actinomycetes</taxon>
        <taxon>Micrococcales</taxon>
        <taxon>Brevibacteriaceae</taxon>
        <taxon>Brevibacterium</taxon>
    </lineage>
</organism>
<dbReference type="PANTHER" id="PTHR37313">
    <property type="entry name" value="UPF0749 PROTEIN RV1825"/>
    <property type="match status" value="1"/>
</dbReference>
<comment type="caution">
    <text evidence="3">The sequence shown here is derived from an EMBL/GenBank/DDBJ whole genome shotgun (WGS) entry which is preliminary data.</text>
</comment>
<name>A0ABP5EFU8_9MICO</name>
<keyword evidence="2" id="KW-0175">Coiled coil</keyword>
<accession>A0ABP5EFU8</accession>
<protein>
    <submittedName>
        <fullName evidence="3">DUF881 domain-containing protein</fullName>
    </submittedName>
</protein>
<dbReference type="PANTHER" id="PTHR37313:SF4">
    <property type="entry name" value="CONSERVED MEMBRANE PROTEIN-RELATED"/>
    <property type="match status" value="1"/>
</dbReference>
<sequence>MLVLVLCGALMTTSAREASGTQLRNEASTLPDIVEQRSAEADAKQQEVEDLRATVASLQEAAGDEDSEVESARGAVDSAARAASAAEVTGPGVEVTLDDAPRSAREEHPGINPNDLLIHQQDLEAVMNALWAGGATGMAVQGQRIVSTSSVQCVGNTLRVNSQVFSPPYTVTAVGDVNAMNAALAASPQISTYKQYVDRLGLGWKVQQGTFTLEEFDGVAGVSVAQVL</sequence>
<dbReference type="Pfam" id="PF05949">
    <property type="entry name" value="DUF881"/>
    <property type="match status" value="1"/>
</dbReference>
<evidence type="ECO:0000313" key="3">
    <source>
        <dbReference type="EMBL" id="GAA1997754.1"/>
    </source>
</evidence>